<accession>A0ABP7E398</accession>
<keyword evidence="2" id="KW-1185">Reference proteome</keyword>
<dbReference type="Gene3D" id="1.20.120.450">
    <property type="entry name" value="dinb family like domain"/>
    <property type="match status" value="1"/>
</dbReference>
<evidence type="ECO:0000313" key="2">
    <source>
        <dbReference type="Proteomes" id="UP001501536"/>
    </source>
</evidence>
<sequence>MTGERASSTTTETEILKRYLREAHEALLWKLDGLSEYDVRRPMTQTGTNLLGLLKHVASVETDYLGQVLGREQEQLPWMADDAEPNADMYATAEESREWVVDFYRRAAARAEAAIDELGLDAPGHVPWWGGASRDTTVRRLVVHMIAEISRHAGQADIVREAIDGSAGLLPGNSNLPESGQAWWTGYRDRLLEIADGFRLEERAR</sequence>
<dbReference type="InterPro" id="IPR007061">
    <property type="entry name" value="MST-like"/>
</dbReference>
<protein>
    <submittedName>
        <fullName evidence="1">DinB family protein</fullName>
    </submittedName>
</protein>
<dbReference type="InterPro" id="IPR034660">
    <property type="entry name" value="DinB/YfiT-like"/>
</dbReference>
<evidence type="ECO:0000313" key="1">
    <source>
        <dbReference type="EMBL" id="GAA3712863.1"/>
    </source>
</evidence>
<dbReference type="SUPFAM" id="SSF109854">
    <property type="entry name" value="DinB/YfiT-like putative metalloenzymes"/>
    <property type="match status" value="1"/>
</dbReference>
<comment type="caution">
    <text evidence="1">The sequence shown here is derived from an EMBL/GenBank/DDBJ whole genome shotgun (WGS) entry which is preliminary data.</text>
</comment>
<dbReference type="Pfam" id="PF04978">
    <property type="entry name" value="MST"/>
    <property type="match status" value="1"/>
</dbReference>
<proteinExistence type="predicted"/>
<organism evidence="1 2">
    <name type="scientific">Zhihengliuella alba</name>
    <dbReference type="NCBI Taxonomy" id="547018"/>
    <lineage>
        <taxon>Bacteria</taxon>
        <taxon>Bacillati</taxon>
        <taxon>Actinomycetota</taxon>
        <taxon>Actinomycetes</taxon>
        <taxon>Micrococcales</taxon>
        <taxon>Micrococcaceae</taxon>
        <taxon>Zhihengliuella</taxon>
    </lineage>
</organism>
<dbReference type="EMBL" id="BAABCJ010000007">
    <property type="protein sequence ID" value="GAA3712863.1"/>
    <property type="molecule type" value="Genomic_DNA"/>
</dbReference>
<gene>
    <name evidence="1" type="ORF">GCM10022377_28300</name>
</gene>
<name>A0ABP7E398_9MICC</name>
<dbReference type="RefSeq" id="WP_344886115.1">
    <property type="nucleotide sequence ID" value="NZ_BAABCJ010000007.1"/>
</dbReference>
<dbReference type="Proteomes" id="UP001501536">
    <property type="component" value="Unassembled WGS sequence"/>
</dbReference>
<reference evidence="2" key="1">
    <citation type="journal article" date="2019" name="Int. J. Syst. Evol. Microbiol.">
        <title>The Global Catalogue of Microorganisms (GCM) 10K type strain sequencing project: providing services to taxonomists for standard genome sequencing and annotation.</title>
        <authorList>
            <consortium name="The Broad Institute Genomics Platform"/>
            <consortium name="The Broad Institute Genome Sequencing Center for Infectious Disease"/>
            <person name="Wu L."/>
            <person name="Ma J."/>
        </authorList>
    </citation>
    <scope>NUCLEOTIDE SEQUENCE [LARGE SCALE GENOMIC DNA]</scope>
    <source>
        <strain evidence="2">JCM 16961</strain>
    </source>
</reference>